<feature type="transmembrane region" description="Helical" evidence="1">
    <location>
        <begin position="363"/>
        <end position="386"/>
    </location>
</feature>
<dbReference type="KEGG" id="tva:4774434"/>
<dbReference type="RefSeq" id="XP_001328647.1">
    <property type="nucleotide sequence ID" value="XM_001328612.1"/>
</dbReference>
<dbReference type="VEuPathDB" id="TrichDB:TVAGG3_0649010"/>
<proteinExistence type="predicted"/>
<gene>
    <name evidence="2" type="ORF">TVAG_004550</name>
</gene>
<keyword evidence="3" id="KW-1185">Reference proteome</keyword>
<dbReference type="SMR" id="A2DT17"/>
<dbReference type="OrthoDB" id="1055097at2759"/>
<dbReference type="Pfam" id="PF13306">
    <property type="entry name" value="LRR_5"/>
    <property type="match status" value="1"/>
</dbReference>
<keyword evidence="1" id="KW-0472">Membrane</keyword>
<dbReference type="InParanoid" id="A2DT17"/>
<dbReference type="PANTHER" id="PTHR45661">
    <property type="entry name" value="SURFACE ANTIGEN"/>
    <property type="match status" value="1"/>
</dbReference>
<dbReference type="InterPro" id="IPR032675">
    <property type="entry name" value="LRR_dom_sf"/>
</dbReference>
<dbReference type="InterPro" id="IPR026906">
    <property type="entry name" value="LRR_5"/>
</dbReference>
<sequence length="409" mass="46364">MYLQTITIDHQVLIGAGAFFSMPNLEEFEYSNTKLLSLLDSTFANCSNLEDINSEAPIIYIGSDCFFNCSSLEDFDTKSVEFIGSRAFERCSSLKSLDLSSCRQISDNSFFGCKKLKEITFSNKLTSIGKECFLWTAIENVQIESNFHYNIESYAFSYCEELETVSLGPGITELKDMTFSYTSLKKIILPETISKIESSAFLCITHSFEVKIDSRNPIFISTTNGVLNKNTKALVVSTYFDEKATLPNETVFIDGDTVLNGVDANERFFSMRSEGAPIVEVPSSVLYIKDDSLIQSQYLYSLCIEGNHLIYDKLINFDYTTYVKSSYKFPIMDLEPNYKECGTEPYYANSDFRGVFGLKKNEIFLVISICIVSGTFIAFLVYFLVVHKQVCKKKEKKQEAGMFDVEFSE</sequence>
<dbReference type="AlphaFoldDB" id="A2DT17"/>
<accession>A2DT17</accession>
<reference evidence="2" key="1">
    <citation type="submission" date="2006-10" db="EMBL/GenBank/DDBJ databases">
        <authorList>
            <person name="Amadeo P."/>
            <person name="Zhao Q."/>
            <person name="Wortman J."/>
            <person name="Fraser-Liggett C."/>
            <person name="Carlton J."/>
        </authorList>
    </citation>
    <scope>NUCLEOTIDE SEQUENCE</scope>
    <source>
        <strain evidence="2">G3</strain>
    </source>
</reference>
<dbReference type="PANTHER" id="PTHR45661:SF3">
    <property type="entry name" value="IG-LIKE DOMAIN-CONTAINING PROTEIN"/>
    <property type="match status" value="1"/>
</dbReference>
<keyword evidence="1" id="KW-0812">Transmembrane</keyword>
<evidence type="ECO:0000313" key="2">
    <source>
        <dbReference type="EMBL" id="EAY16424.1"/>
    </source>
</evidence>
<dbReference type="Proteomes" id="UP000001542">
    <property type="component" value="Unassembled WGS sequence"/>
</dbReference>
<dbReference type="SUPFAM" id="SSF52058">
    <property type="entry name" value="L domain-like"/>
    <property type="match status" value="1"/>
</dbReference>
<organism evidence="2 3">
    <name type="scientific">Trichomonas vaginalis (strain ATCC PRA-98 / G3)</name>
    <dbReference type="NCBI Taxonomy" id="412133"/>
    <lineage>
        <taxon>Eukaryota</taxon>
        <taxon>Metamonada</taxon>
        <taxon>Parabasalia</taxon>
        <taxon>Trichomonadida</taxon>
        <taxon>Trichomonadidae</taxon>
        <taxon>Trichomonas</taxon>
    </lineage>
</organism>
<dbReference type="VEuPathDB" id="TrichDB:TVAG_004550"/>
<dbReference type="Gene3D" id="3.80.10.10">
    <property type="entry name" value="Ribonuclease Inhibitor"/>
    <property type="match status" value="2"/>
</dbReference>
<keyword evidence="1" id="KW-1133">Transmembrane helix</keyword>
<evidence type="ECO:0000256" key="1">
    <source>
        <dbReference type="SAM" id="Phobius"/>
    </source>
</evidence>
<reference evidence="2" key="2">
    <citation type="journal article" date="2007" name="Science">
        <title>Draft genome sequence of the sexually transmitted pathogen Trichomonas vaginalis.</title>
        <authorList>
            <person name="Carlton J.M."/>
            <person name="Hirt R.P."/>
            <person name="Silva J.C."/>
            <person name="Delcher A.L."/>
            <person name="Schatz M."/>
            <person name="Zhao Q."/>
            <person name="Wortman J.R."/>
            <person name="Bidwell S.L."/>
            <person name="Alsmark U.C.M."/>
            <person name="Besteiro S."/>
            <person name="Sicheritz-Ponten T."/>
            <person name="Noel C.J."/>
            <person name="Dacks J.B."/>
            <person name="Foster P.G."/>
            <person name="Simillion C."/>
            <person name="Van de Peer Y."/>
            <person name="Miranda-Saavedra D."/>
            <person name="Barton G.J."/>
            <person name="Westrop G.D."/>
            <person name="Mueller S."/>
            <person name="Dessi D."/>
            <person name="Fiori P.L."/>
            <person name="Ren Q."/>
            <person name="Paulsen I."/>
            <person name="Zhang H."/>
            <person name="Bastida-Corcuera F.D."/>
            <person name="Simoes-Barbosa A."/>
            <person name="Brown M.T."/>
            <person name="Hayes R.D."/>
            <person name="Mukherjee M."/>
            <person name="Okumura C.Y."/>
            <person name="Schneider R."/>
            <person name="Smith A.J."/>
            <person name="Vanacova S."/>
            <person name="Villalvazo M."/>
            <person name="Haas B.J."/>
            <person name="Pertea M."/>
            <person name="Feldblyum T.V."/>
            <person name="Utterback T.R."/>
            <person name="Shu C.L."/>
            <person name="Osoegawa K."/>
            <person name="de Jong P.J."/>
            <person name="Hrdy I."/>
            <person name="Horvathova L."/>
            <person name="Zubacova Z."/>
            <person name="Dolezal P."/>
            <person name="Malik S.B."/>
            <person name="Logsdon J.M. Jr."/>
            <person name="Henze K."/>
            <person name="Gupta A."/>
            <person name="Wang C.C."/>
            <person name="Dunne R.L."/>
            <person name="Upcroft J.A."/>
            <person name="Upcroft P."/>
            <person name="White O."/>
            <person name="Salzberg S.L."/>
            <person name="Tang P."/>
            <person name="Chiu C.-H."/>
            <person name="Lee Y.-S."/>
            <person name="Embley T.M."/>
            <person name="Coombs G.H."/>
            <person name="Mottram J.C."/>
            <person name="Tachezy J."/>
            <person name="Fraser-Liggett C.M."/>
            <person name="Johnson P.J."/>
        </authorList>
    </citation>
    <scope>NUCLEOTIDE SEQUENCE [LARGE SCALE GENOMIC DNA]</scope>
    <source>
        <strain evidence="2">G3</strain>
    </source>
</reference>
<protein>
    <submittedName>
        <fullName evidence="2">Surface antigen BspA-like</fullName>
    </submittedName>
</protein>
<dbReference type="EMBL" id="DS113242">
    <property type="protein sequence ID" value="EAY16424.1"/>
    <property type="molecule type" value="Genomic_DNA"/>
</dbReference>
<evidence type="ECO:0000313" key="3">
    <source>
        <dbReference type="Proteomes" id="UP000001542"/>
    </source>
</evidence>
<dbReference type="InterPro" id="IPR053139">
    <property type="entry name" value="Surface_bspA-like"/>
</dbReference>
<dbReference type="STRING" id="5722.A2DT17"/>
<name>A2DT17_TRIV3</name>